<comment type="subcellular location">
    <subcellularLocation>
        <location evidence="1">Membrane</location>
        <topology evidence="1">Multi-pass membrane protein</topology>
    </subcellularLocation>
</comment>
<evidence type="ECO:0000313" key="8">
    <source>
        <dbReference type="Proteomes" id="UP001597286"/>
    </source>
</evidence>
<dbReference type="Pfam" id="PF00324">
    <property type="entry name" value="AA_permease"/>
    <property type="match status" value="1"/>
</dbReference>
<feature type="transmembrane region" description="Helical" evidence="5">
    <location>
        <begin position="433"/>
        <end position="454"/>
    </location>
</feature>
<organism evidence="7 8">
    <name type="scientific">Rhodococcus gannanensis</name>
    <dbReference type="NCBI Taxonomy" id="1960308"/>
    <lineage>
        <taxon>Bacteria</taxon>
        <taxon>Bacillati</taxon>
        <taxon>Actinomycetota</taxon>
        <taxon>Actinomycetes</taxon>
        <taxon>Mycobacteriales</taxon>
        <taxon>Nocardiaceae</taxon>
        <taxon>Rhodococcus</taxon>
    </lineage>
</organism>
<keyword evidence="8" id="KW-1185">Reference proteome</keyword>
<keyword evidence="3 5" id="KW-1133">Transmembrane helix</keyword>
<dbReference type="EMBL" id="JBHUFB010000007">
    <property type="protein sequence ID" value="MFD1811662.1"/>
    <property type="molecule type" value="Genomic_DNA"/>
</dbReference>
<feature type="transmembrane region" description="Helical" evidence="5">
    <location>
        <begin position="348"/>
        <end position="370"/>
    </location>
</feature>
<accession>A0ABW4P179</accession>
<feature type="transmembrane region" description="Helical" evidence="5">
    <location>
        <begin position="104"/>
        <end position="126"/>
    </location>
</feature>
<feature type="transmembrane region" description="Helical" evidence="5">
    <location>
        <begin position="253"/>
        <end position="272"/>
    </location>
</feature>
<feature type="transmembrane region" description="Helical" evidence="5">
    <location>
        <begin position="69"/>
        <end position="92"/>
    </location>
</feature>
<feature type="transmembrane region" description="Helical" evidence="5">
    <location>
        <begin position="409"/>
        <end position="427"/>
    </location>
</feature>
<feature type="transmembrane region" description="Helical" evidence="5">
    <location>
        <begin position="158"/>
        <end position="175"/>
    </location>
</feature>
<name>A0ABW4P179_9NOCA</name>
<feature type="transmembrane region" description="Helical" evidence="5">
    <location>
        <begin position="222"/>
        <end position="241"/>
    </location>
</feature>
<feature type="transmembrane region" description="Helical" evidence="5">
    <location>
        <begin position="182"/>
        <end position="202"/>
    </location>
</feature>
<dbReference type="Gene3D" id="1.20.1740.10">
    <property type="entry name" value="Amino acid/polyamine transporter I"/>
    <property type="match status" value="1"/>
</dbReference>
<evidence type="ECO:0000313" key="7">
    <source>
        <dbReference type="EMBL" id="MFD1811662.1"/>
    </source>
</evidence>
<dbReference type="InterPro" id="IPR050367">
    <property type="entry name" value="APC_superfamily"/>
</dbReference>
<feature type="transmembrane region" description="Helical" evidence="5">
    <location>
        <begin position="292"/>
        <end position="314"/>
    </location>
</feature>
<keyword evidence="4 5" id="KW-0472">Membrane</keyword>
<dbReference type="PIRSF" id="PIRSF006060">
    <property type="entry name" value="AA_transporter"/>
    <property type="match status" value="1"/>
</dbReference>
<dbReference type="Proteomes" id="UP001597286">
    <property type="component" value="Unassembled WGS sequence"/>
</dbReference>
<dbReference type="RefSeq" id="WP_378484193.1">
    <property type="nucleotide sequence ID" value="NZ_JBHUFB010000007.1"/>
</dbReference>
<protein>
    <submittedName>
        <fullName evidence="7">APC family permease</fullName>
    </submittedName>
</protein>
<keyword evidence="2 5" id="KW-0812">Transmembrane</keyword>
<evidence type="ECO:0000256" key="2">
    <source>
        <dbReference type="ARBA" id="ARBA00022692"/>
    </source>
</evidence>
<feature type="transmembrane region" description="Helical" evidence="5">
    <location>
        <begin position="376"/>
        <end position="397"/>
    </location>
</feature>
<feature type="domain" description="Amino acid permease/ SLC12A" evidence="6">
    <location>
        <begin position="64"/>
        <end position="402"/>
    </location>
</feature>
<comment type="caution">
    <text evidence="7">The sequence shown here is derived from an EMBL/GenBank/DDBJ whole genome shotgun (WGS) entry which is preliminary data.</text>
</comment>
<dbReference type="PANTHER" id="PTHR42770">
    <property type="entry name" value="AMINO ACID TRANSPORTER-RELATED"/>
    <property type="match status" value="1"/>
</dbReference>
<dbReference type="InterPro" id="IPR004841">
    <property type="entry name" value="AA-permease/SLC12A_dom"/>
</dbReference>
<reference evidence="8" key="1">
    <citation type="journal article" date="2019" name="Int. J. Syst. Evol. Microbiol.">
        <title>The Global Catalogue of Microorganisms (GCM) 10K type strain sequencing project: providing services to taxonomists for standard genome sequencing and annotation.</title>
        <authorList>
            <consortium name="The Broad Institute Genomics Platform"/>
            <consortium name="The Broad Institute Genome Sequencing Center for Infectious Disease"/>
            <person name="Wu L."/>
            <person name="Ma J."/>
        </authorList>
    </citation>
    <scope>NUCLEOTIDE SEQUENCE [LARGE SCALE GENOMIC DNA]</scope>
    <source>
        <strain evidence="8">DT72</strain>
    </source>
</reference>
<dbReference type="PANTHER" id="PTHR42770:SF7">
    <property type="entry name" value="MEMBRANE PROTEIN"/>
    <property type="match status" value="1"/>
</dbReference>
<sequence>MTALGSSALADAIARSFTEDEPTRPAMSPLRALGRRQLSGAEVLAQSVATTAPAASMVLLPATMLTHHALTSGLIAVVVATVFVTLIAWCMTQFTRRMVASGGLYAFVAKGLGVRAALTTGVAMAVKYLGSGALTLYHGGQAVIAVAAQCGVEIRGPATSVVYLAIAAAILTALLRGVRFAALAILVVEVCSLVFIVGLMSLSGNETVHVVPGDDGGALLPVVLTALFALAGFESATFIAPEARRPMVTVTRTVLATPAICGALFVFAGWAAWSGHADTLVGAYLHGTSTGISPVVVALLHLGMCCSWLASAMASSNAASRLLYSMGVEGVLPRALGVVHRGLRTPSVALVAATAVLAVGAATFAAVGHVPDWTRVTLRVALLIAYVLVAVAAVAFLTRINELTAPTAWAARVAAAGGVAVGGYVVIGHAVDGRFGALVAAVAIVSVATAWYLYLRRARPGALAVVGVFDSPESGDVLPGAGAFAENSHGRMALVGADHPDAVRQ</sequence>
<evidence type="ECO:0000256" key="5">
    <source>
        <dbReference type="SAM" id="Phobius"/>
    </source>
</evidence>
<evidence type="ECO:0000256" key="1">
    <source>
        <dbReference type="ARBA" id="ARBA00004141"/>
    </source>
</evidence>
<evidence type="ECO:0000259" key="6">
    <source>
        <dbReference type="Pfam" id="PF00324"/>
    </source>
</evidence>
<proteinExistence type="predicted"/>
<evidence type="ECO:0000256" key="4">
    <source>
        <dbReference type="ARBA" id="ARBA00023136"/>
    </source>
</evidence>
<evidence type="ECO:0000256" key="3">
    <source>
        <dbReference type="ARBA" id="ARBA00022989"/>
    </source>
</evidence>
<gene>
    <name evidence="7" type="ORF">ACFSJG_05505</name>
</gene>